<reference evidence="1" key="1">
    <citation type="submission" date="2022-09" db="EMBL/GenBank/DDBJ databases">
        <title>Australian commercial rhizobial inoculants.</title>
        <authorList>
            <person name="Kohlmeier M.G."/>
            <person name="O'Hara G.W."/>
            <person name="Colombi E."/>
            <person name="Ramsay J.P."/>
            <person name="Terpolilli J."/>
        </authorList>
    </citation>
    <scope>NUCLEOTIDE SEQUENCE</scope>
    <source>
        <strain evidence="1">WSM1592</strain>
    </source>
</reference>
<gene>
    <name evidence="1" type="ORF">N2599_13960</name>
</gene>
<dbReference type="RefSeq" id="WP_037140899.1">
    <property type="nucleotide sequence ID" value="NZ_CP104143.1"/>
</dbReference>
<name>A0ABY5XFA8_RHISU</name>
<evidence type="ECO:0000313" key="1">
    <source>
        <dbReference type="EMBL" id="UWU13249.1"/>
    </source>
</evidence>
<evidence type="ECO:0000313" key="2">
    <source>
        <dbReference type="Proteomes" id="UP001060123"/>
    </source>
</evidence>
<protein>
    <submittedName>
        <fullName evidence="1">Uncharacterized protein</fullName>
    </submittedName>
</protein>
<accession>A0ABY5XFA8</accession>
<dbReference type="EMBL" id="CP104143">
    <property type="protein sequence ID" value="UWU13249.1"/>
    <property type="molecule type" value="Genomic_DNA"/>
</dbReference>
<dbReference type="Proteomes" id="UP001060123">
    <property type="component" value="Chromosome"/>
</dbReference>
<sequence length="97" mass="11238">MKAVLKLSDELQLLRGEFSPFARRGGYLEPETVQQLRQRLRLLSKLANAMEMELAYFRLMENGRLGREAIEQLSTESLVEMVKDPEGKIIRPDFGRK</sequence>
<keyword evidence="2" id="KW-1185">Reference proteome</keyword>
<proteinExistence type="predicted"/>
<organism evidence="1 2">
    <name type="scientific">Rhizobium sullae</name>
    <name type="common">Rhizobium hedysari</name>
    <dbReference type="NCBI Taxonomy" id="50338"/>
    <lineage>
        <taxon>Bacteria</taxon>
        <taxon>Pseudomonadati</taxon>
        <taxon>Pseudomonadota</taxon>
        <taxon>Alphaproteobacteria</taxon>
        <taxon>Hyphomicrobiales</taxon>
        <taxon>Rhizobiaceae</taxon>
        <taxon>Rhizobium/Agrobacterium group</taxon>
        <taxon>Rhizobium</taxon>
    </lineage>
</organism>